<keyword evidence="1" id="KW-1133">Transmembrane helix</keyword>
<sequence length="91" mass="10327">MFIFILMETQAEACVFYFNQNAQVAVGLSKFSIISILFDIIFVTPLYGLNVVFKLPFKEWLFSVISISVIFVILSTLAIVAINITKKDKKL</sequence>
<organism evidence="2 3">
    <name type="scientific">Clostridium moutaii</name>
    <dbReference type="NCBI Taxonomy" id="3240932"/>
    <lineage>
        <taxon>Bacteria</taxon>
        <taxon>Bacillati</taxon>
        <taxon>Bacillota</taxon>
        <taxon>Clostridia</taxon>
        <taxon>Eubacteriales</taxon>
        <taxon>Clostridiaceae</taxon>
        <taxon>Clostridium</taxon>
    </lineage>
</organism>
<feature type="transmembrane region" description="Helical" evidence="1">
    <location>
        <begin position="60"/>
        <end position="84"/>
    </location>
</feature>
<keyword evidence="1" id="KW-0812">Transmembrane</keyword>
<protein>
    <submittedName>
        <fullName evidence="2">Uncharacterized protein</fullName>
    </submittedName>
</protein>
<proteinExistence type="predicted"/>
<accession>A0ABV4BQ02</accession>
<dbReference type="RefSeq" id="WP_369704758.1">
    <property type="nucleotide sequence ID" value="NZ_JBGEWD010000011.1"/>
</dbReference>
<dbReference type="EMBL" id="JBGEWD010000011">
    <property type="protein sequence ID" value="MEY8000864.1"/>
    <property type="molecule type" value="Genomic_DNA"/>
</dbReference>
<comment type="caution">
    <text evidence="2">The sequence shown here is derived from an EMBL/GenBank/DDBJ whole genome shotgun (WGS) entry which is preliminary data.</text>
</comment>
<evidence type="ECO:0000313" key="3">
    <source>
        <dbReference type="Proteomes" id="UP001564657"/>
    </source>
</evidence>
<gene>
    <name evidence="2" type="ORF">AB8U03_11775</name>
</gene>
<dbReference type="Proteomes" id="UP001564657">
    <property type="component" value="Unassembled WGS sequence"/>
</dbReference>
<keyword evidence="3" id="KW-1185">Reference proteome</keyword>
<evidence type="ECO:0000256" key="1">
    <source>
        <dbReference type="SAM" id="Phobius"/>
    </source>
</evidence>
<name>A0ABV4BQ02_9CLOT</name>
<keyword evidence="1" id="KW-0472">Membrane</keyword>
<reference evidence="2 3" key="1">
    <citation type="submission" date="2024-08" db="EMBL/GenBank/DDBJ databases">
        <title>Clostridium lapicellarii sp. nov., and Clostridium renhuaiense sp. nov., two species isolated from the mud in a fermentation cellar used for producing sauce-flavour Chinese liquors.</title>
        <authorList>
            <person name="Yang F."/>
            <person name="Wang H."/>
            <person name="Chen L.Q."/>
            <person name="Zhou N."/>
            <person name="Lu J.J."/>
            <person name="Pu X.X."/>
            <person name="Wan B."/>
            <person name="Wang L."/>
            <person name="Liu S.J."/>
        </authorList>
    </citation>
    <scope>NUCLEOTIDE SEQUENCE [LARGE SCALE GENOMIC DNA]</scope>
    <source>
        <strain evidence="2 3">MT-5</strain>
    </source>
</reference>
<feature type="transmembrane region" description="Helical" evidence="1">
    <location>
        <begin position="31"/>
        <end position="48"/>
    </location>
</feature>
<evidence type="ECO:0000313" key="2">
    <source>
        <dbReference type="EMBL" id="MEY8000864.1"/>
    </source>
</evidence>